<dbReference type="Pfam" id="PF03018">
    <property type="entry name" value="Dirigent"/>
    <property type="match status" value="2"/>
</dbReference>
<protein>
    <recommendedName>
        <fullName evidence="4">Dirigent protein</fullName>
    </recommendedName>
</protein>
<keyword evidence="3 4" id="KW-0964">Secreted</keyword>
<dbReference type="GO" id="GO:0009699">
    <property type="term" value="P:phenylpropanoid biosynthetic process"/>
    <property type="evidence" value="ECO:0007669"/>
    <property type="project" value="UniProtKB-ARBA"/>
</dbReference>
<dbReference type="OrthoDB" id="666014at2759"/>
<dbReference type="GO" id="GO:0048046">
    <property type="term" value="C:apoplast"/>
    <property type="evidence" value="ECO:0007669"/>
    <property type="project" value="UniProtKB-SubCell"/>
</dbReference>
<dbReference type="EMBL" id="LWDX02035696">
    <property type="protein sequence ID" value="OEL26012.1"/>
    <property type="molecule type" value="Genomic_DNA"/>
</dbReference>
<comment type="subunit">
    <text evidence="2 4">Homodimer.</text>
</comment>
<comment type="subcellular location">
    <subcellularLocation>
        <location evidence="4">Secreted</location>
        <location evidence="4">Extracellular space</location>
        <location evidence="4">Apoplast</location>
    </subcellularLocation>
</comment>
<dbReference type="Proteomes" id="UP000095767">
    <property type="component" value="Unassembled WGS sequence"/>
</dbReference>
<evidence type="ECO:0000256" key="2">
    <source>
        <dbReference type="ARBA" id="ARBA00011738"/>
    </source>
</evidence>
<proteinExistence type="inferred from homology"/>
<dbReference type="AlphaFoldDB" id="A0A1E5VLQ9"/>
<comment type="caution">
    <text evidence="6">The sequence shown here is derived from an EMBL/GenBank/DDBJ whole genome shotgun (WGS) entry which is preliminary data.</text>
</comment>
<evidence type="ECO:0000313" key="6">
    <source>
        <dbReference type="EMBL" id="OEL26012.1"/>
    </source>
</evidence>
<dbReference type="PANTHER" id="PTHR21495">
    <property type="entry name" value="NUCLEOPORIN-RELATED"/>
    <property type="match status" value="1"/>
</dbReference>
<comment type="function">
    <text evidence="4">Dirigent proteins impart stereoselectivity on the phenoxy radical-coupling reaction, yielding optically active lignans from two molecules of coniferyl alcohol in the biosynthesis of lignans, flavonolignans, and alkaloids and thus plays a central role in plant secondary metabolism.</text>
</comment>
<comment type="similarity">
    <text evidence="1 4">Belongs to the plant dirigent protein family.</text>
</comment>
<keyword evidence="7" id="KW-1185">Reference proteome</keyword>
<evidence type="ECO:0000256" key="5">
    <source>
        <dbReference type="SAM" id="SignalP"/>
    </source>
</evidence>
<evidence type="ECO:0000256" key="1">
    <source>
        <dbReference type="ARBA" id="ARBA00010746"/>
    </source>
</evidence>
<keyword evidence="5" id="KW-0732">Signal</keyword>
<organism evidence="6 7">
    <name type="scientific">Dichanthelium oligosanthes</name>
    <dbReference type="NCBI Taxonomy" id="888268"/>
    <lineage>
        <taxon>Eukaryota</taxon>
        <taxon>Viridiplantae</taxon>
        <taxon>Streptophyta</taxon>
        <taxon>Embryophyta</taxon>
        <taxon>Tracheophyta</taxon>
        <taxon>Spermatophyta</taxon>
        <taxon>Magnoliopsida</taxon>
        <taxon>Liliopsida</taxon>
        <taxon>Poales</taxon>
        <taxon>Poaceae</taxon>
        <taxon>PACMAD clade</taxon>
        <taxon>Panicoideae</taxon>
        <taxon>Panicodae</taxon>
        <taxon>Paniceae</taxon>
        <taxon>Dichantheliinae</taxon>
        <taxon>Dichanthelium</taxon>
    </lineage>
</organism>
<gene>
    <name evidence="6" type="ORF">BAE44_0012970</name>
</gene>
<feature type="chain" id="PRO_5009188244" description="Dirigent protein" evidence="5">
    <location>
        <begin position="47"/>
        <end position="390"/>
    </location>
</feature>
<reference evidence="6 7" key="1">
    <citation type="submission" date="2016-09" db="EMBL/GenBank/DDBJ databases">
        <title>The draft genome of Dichanthelium oligosanthes: A C3 panicoid grass species.</title>
        <authorList>
            <person name="Studer A.J."/>
            <person name="Schnable J.C."/>
            <person name="Brutnell T.P."/>
        </authorList>
    </citation>
    <scope>NUCLEOTIDE SEQUENCE [LARGE SCALE GENOMIC DNA]</scope>
    <source>
        <strain evidence="7">cv. Kellogg 1175</strain>
        <tissue evidence="6">Leaf</tissue>
    </source>
</reference>
<evidence type="ECO:0000313" key="7">
    <source>
        <dbReference type="Proteomes" id="UP000095767"/>
    </source>
</evidence>
<dbReference type="InterPro" id="IPR044859">
    <property type="entry name" value="Allene_oxi_cyc_Dirigent"/>
</dbReference>
<dbReference type="InterPro" id="IPR004265">
    <property type="entry name" value="Dirigent"/>
</dbReference>
<name>A0A1E5VLQ9_9POAL</name>
<evidence type="ECO:0000256" key="4">
    <source>
        <dbReference type="RuleBase" id="RU363099"/>
    </source>
</evidence>
<sequence>MRYCVFSYCNPPTRSRHSLQSFTIAPPSLTLPLFLALLALTSSVVAGGGEDDHGLTHIHLYVHETYTGPNATVATVLQSPLGANSTFGYAGVVDDELRVGQDRSSQLVGRYQAFFFGTSQQVGAGFISSISLVFTEGEYSGSTLSVQGHVHGFTGTIERAVVGSTGKFRLARGYMLFKMISMPTPVTDVNKIDLFVLMHHGKQYTAFTMAPSSLTLPLLLSLLALTSSVVAHAGGEDGDHGLTHIHLYVHETFTGPNATGAAVLQSPLGANSSFGSIGVVDDELRVGPDRSSQLVGRYQAVFFGTSLQVGAGYLSSITLVFTAGEYAGSTLSVQGPVLGFTGTIERAVVGGTGKFRLARGYMLFKMISKPTPETDVNEVHLFVLMHQGKY</sequence>
<feature type="signal peptide" evidence="5">
    <location>
        <begin position="1"/>
        <end position="46"/>
    </location>
</feature>
<evidence type="ECO:0000256" key="3">
    <source>
        <dbReference type="ARBA" id="ARBA00022525"/>
    </source>
</evidence>
<dbReference type="Gene3D" id="2.40.480.10">
    <property type="entry name" value="Allene oxide cyclase-like"/>
    <property type="match status" value="2"/>
</dbReference>
<accession>A0A1E5VLQ9</accession>
<keyword evidence="4" id="KW-0052">Apoplast</keyword>
<dbReference type="STRING" id="888268.A0A1E5VLQ9"/>